<dbReference type="GO" id="GO:0016020">
    <property type="term" value="C:membrane"/>
    <property type="evidence" value="ECO:0007669"/>
    <property type="project" value="UniProtKB-SubCell"/>
</dbReference>
<dbReference type="InterPro" id="IPR035952">
    <property type="entry name" value="Rhomboid-like_sf"/>
</dbReference>
<dbReference type="EMBL" id="CP013729">
    <property type="protein sequence ID" value="ALV08940.1"/>
    <property type="molecule type" value="Genomic_DNA"/>
</dbReference>
<gene>
    <name evidence="6" type="ORF">RD2015_4499</name>
</gene>
<dbReference type="SUPFAM" id="SSF144091">
    <property type="entry name" value="Rhomboid-like"/>
    <property type="match status" value="1"/>
</dbReference>
<dbReference type="KEGG" id="rdp:RD2015_4499"/>
<evidence type="ECO:0000256" key="4">
    <source>
        <dbReference type="ARBA" id="ARBA00023136"/>
    </source>
</evidence>
<keyword evidence="7" id="KW-1185">Reference proteome</keyword>
<dbReference type="RefSeq" id="WP_147307204.1">
    <property type="nucleotide sequence ID" value="NZ_CP013729.1"/>
</dbReference>
<reference evidence="6 7" key="1">
    <citation type="submission" date="2015-12" db="EMBL/GenBank/DDBJ databases">
        <title>Complete genome of Roseateles depolymerans KCTC 42856.</title>
        <authorList>
            <person name="Kim K.M."/>
        </authorList>
    </citation>
    <scope>NUCLEOTIDE SEQUENCE [LARGE SCALE GENOMIC DNA]</scope>
    <source>
        <strain evidence="6 7">KCTC 42856</strain>
    </source>
</reference>
<comment type="subcellular location">
    <subcellularLocation>
        <location evidence="1">Membrane</location>
        <topology evidence="1">Multi-pass membrane protein</topology>
    </subcellularLocation>
</comment>
<evidence type="ECO:0000256" key="1">
    <source>
        <dbReference type="ARBA" id="ARBA00004141"/>
    </source>
</evidence>
<evidence type="ECO:0000256" key="2">
    <source>
        <dbReference type="ARBA" id="ARBA00022692"/>
    </source>
</evidence>
<feature type="domain" description="Peptidase S54 rhomboid" evidence="5">
    <location>
        <begin position="50"/>
        <end position="198"/>
    </location>
</feature>
<dbReference type="NCBIfam" id="TIGR03902">
    <property type="entry name" value="rhom_GG_sort"/>
    <property type="match status" value="1"/>
</dbReference>
<keyword evidence="2" id="KW-0812">Transmembrane</keyword>
<dbReference type="InterPro" id="IPR023826">
    <property type="entry name" value="Rhom-like_SP_proteobac"/>
</dbReference>
<evidence type="ECO:0000259" key="5">
    <source>
        <dbReference type="Pfam" id="PF01694"/>
    </source>
</evidence>
<accession>A0A0U3MN76</accession>
<dbReference type="Proteomes" id="UP000060699">
    <property type="component" value="Chromosome"/>
</dbReference>
<evidence type="ECO:0000313" key="7">
    <source>
        <dbReference type="Proteomes" id="UP000060699"/>
    </source>
</evidence>
<name>A0A0U3MN76_9BURK</name>
<protein>
    <submittedName>
        <fullName evidence="6">Rhombosortase</fullName>
    </submittedName>
</protein>
<dbReference type="Pfam" id="PF01694">
    <property type="entry name" value="Rhomboid"/>
    <property type="match status" value="1"/>
</dbReference>
<dbReference type="InterPro" id="IPR022764">
    <property type="entry name" value="Peptidase_S54_rhomboid_dom"/>
</dbReference>
<proteinExistence type="predicted"/>
<keyword evidence="3" id="KW-1133">Transmembrane helix</keyword>
<dbReference type="Gene3D" id="1.20.1540.10">
    <property type="entry name" value="Rhomboid-like"/>
    <property type="match status" value="1"/>
</dbReference>
<dbReference type="STRING" id="76731.RD2015_4499"/>
<dbReference type="AlphaFoldDB" id="A0A0U3MN76"/>
<evidence type="ECO:0000256" key="3">
    <source>
        <dbReference type="ARBA" id="ARBA00022989"/>
    </source>
</evidence>
<dbReference type="GO" id="GO:0004252">
    <property type="term" value="F:serine-type endopeptidase activity"/>
    <property type="evidence" value="ECO:0007669"/>
    <property type="project" value="InterPro"/>
</dbReference>
<sequence>MTDTASEPRAVARLWMLLALGLTAGSLIVWLQPTSVQAALEWRPERAWDQPWRAFTAAWVHWSPQHLVANLAGCAVVGLLGITARLGRPETLAWLLAWPLTQWALLMEPQLARFGGLSGVLHAGVAVAAVSLLREPRAHGRVRAIGLLITLGLVAKIIGERPLAEPPLRHWDGWSIAIAPLAHLTGALSGAVMAWVCLTVSARRSASVAAASAPGAPPSGGAR</sequence>
<organism evidence="6 7">
    <name type="scientific">Roseateles depolymerans</name>
    <dbReference type="NCBI Taxonomy" id="76731"/>
    <lineage>
        <taxon>Bacteria</taxon>
        <taxon>Pseudomonadati</taxon>
        <taxon>Pseudomonadota</taxon>
        <taxon>Betaproteobacteria</taxon>
        <taxon>Burkholderiales</taxon>
        <taxon>Sphaerotilaceae</taxon>
        <taxon>Roseateles</taxon>
    </lineage>
</organism>
<evidence type="ECO:0000313" key="6">
    <source>
        <dbReference type="EMBL" id="ALV08940.1"/>
    </source>
</evidence>
<keyword evidence="4" id="KW-0472">Membrane</keyword>
<dbReference type="OrthoDB" id="9152313at2"/>